<protein>
    <submittedName>
        <fullName evidence="2">Uncharacterized protein</fullName>
    </submittedName>
</protein>
<reference evidence="2" key="1">
    <citation type="submission" date="2020-06" db="EMBL/GenBank/DDBJ databases">
        <authorList>
            <consortium name="Plant Systems Biology data submission"/>
        </authorList>
    </citation>
    <scope>NUCLEOTIDE SEQUENCE</scope>
    <source>
        <strain evidence="2">D6</strain>
    </source>
</reference>
<feature type="region of interest" description="Disordered" evidence="1">
    <location>
        <begin position="1"/>
        <end position="45"/>
    </location>
</feature>
<proteinExistence type="predicted"/>
<keyword evidence="3" id="KW-1185">Reference proteome</keyword>
<accession>A0A9N8EPV8</accession>
<evidence type="ECO:0000313" key="2">
    <source>
        <dbReference type="EMBL" id="CAB9524598.1"/>
    </source>
</evidence>
<evidence type="ECO:0000256" key="1">
    <source>
        <dbReference type="SAM" id="MobiDB-lite"/>
    </source>
</evidence>
<feature type="compositionally biased region" description="Basic residues" evidence="1">
    <location>
        <begin position="23"/>
        <end position="41"/>
    </location>
</feature>
<evidence type="ECO:0000313" key="3">
    <source>
        <dbReference type="Proteomes" id="UP001153069"/>
    </source>
</evidence>
<comment type="caution">
    <text evidence="2">The sequence shown here is derived from an EMBL/GenBank/DDBJ whole genome shotgun (WGS) entry which is preliminary data.</text>
</comment>
<feature type="compositionally biased region" description="Acidic residues" evidence="1">
    <location>
        <begin position="118"/>
        <end position="145"/>
    </location>
</feature>
<dbReference type="AlphaFoldDB" id="A0A9N8EPV8"/>
<gene>
    <name evidence="2" type="ORF">SEMRO_1557_G282260.1</name>
</gene>
<dbReference type="Proteomes" id="UP001153069">
    <property type="component" value="Unassembled WGS sequence"/>
</dbReference>
<feature type="region of interest" description="Disordered" evidence="1">
    <location>
        <begin position="116"/>
        <end position="173"/>
    </location>
</feature>
<sequence>MQLASKTSRWESIPTRQSPRFPRNVHRTRRGPPKLARRHSSQRNITDASLKQLQSELNDKFDIQEGNLAPRRATLLDGILDNKVRYDRKNHPVIIVRRSTTTTACSEITFDSGYFSVDDNDYDDDDDDDVSEEASLVDDDDDEDTITVAHRPSKATLSHQPTLDTYEEDEEDDDCDIPVPRILIFGLEPRRRMAQVHPIRVVTEQVSKEFSTSNHKNVQVDTAVILTESQLDDDSRDSEYVLAMASIKKNIQRTTSQPDAVIVITSDSDSSDVTLEGYHHMDQTSANTKVFSLLEALRVHEIPACAKPRYGTDACKQWSDRFQTAGLSTSPPIIFFHLPPSAQTAYQQVPYLKPETSAKGVSIAVSRLAKRLANKRTSLVATT</sequence>
<organism evidence="2 3">
    <name type="scientific">Seminavis robusta</name>
    <dbReference type="NCBI Taxonomy" id="568900"/>
    <lineage>
        <taxon>Eukaryota</taxon>
        <taxon>Sar</taxon>
        <taxon>Stramenopiles</taxon>
        <taxon>Ochrophyta</taxon>
        <taxon>Bacillariophyta</taxon>
        <taxon>Bacillariophyceae</taxon>
        <taxon>Bacillariophycidae</taxon>
        <taxon>Naviculales</taxon>
        <taxon>Naviculaceae</taxon>
        <taxon>Seminavis</taxon>
    </lineage>
</organism>
<dbReference type="EMBL" id="CAICTM010001555">
    <property type="protein sequence ID" value="CAB9524598.1"/>
    <property type="molecule type" value="Genomic_DNA"/>
</dbReference>
<name>A0A9N8EPV8_9STRA</name>